<evidence type="ECO:0000256" key="11">
    <source>
        <dbReference type="SAM" id="MobiDB-lite"/>
    </source>
</evidence>
<dbReference type="GO" id="GO:0042823">
    <property type="term" value="P:pyridoxal phosphate biosynthetic process"/>
    <property type="evidence" value="ECO:0007669"/>
    <property type="project" value="UniProtKB-UniRule"/>
</dbReference>
<feature type="binding site" evidence="10">
    <location>
        <position position="319"/>
    </location>
    <ligand>
        <name>substrate</name>
    </ligand>
</feature>
<feature type="binding site" evidence="10">
    <location>
        <position position="302"/>
    </location>
    <ligand>
        <name>a divalent metal cation</name>
        <dbReference type="ChEBI" id="CHEBI:60240"/>
        <note>ligand shared between dimeric partners</note>
    </ligand>
</feature>
<evidence type="ECO:0000256" key="9">
    <source>
        <dbReference type="ARBA" id="ARBA00023285"/>
    </source>
</evidence>
<evidence type="ECO:0000256" key="6">
    <source>
        <dbReference type="ARBA" id="ARBA00023002"/>
    </source>
</evidence>
<evidence type="ECO:0000256" key="10">
    <source>
        <dbReference type="HAMAP-Rule" id="MF_00536"/>
    </source>
</evidence>
<accession>A0A845HQU1</accession>
<comment type="subcellular location">
    <subcellularLocation>
        <location evidence="10">Cytoplasm</location>
    </subcellularLocation>
</comment>
<dbReference type="InterPro" id="IPR037510">
    <property type="entry name" value="PdxA"/>
</dbReference>
<dbReference type="SUPFAM" id="SSF53659">
    <property type="entry name" value="Isocitrate/Isopropylmalate dehydrogenase-like"/>
    <property type="match status" value="1"/>
</dbReference>
<dbReference type="PANTHER" id="PTHR30004:SF5">
    <property type="entry name" value="4-HYDROXYTHREONINE-4-PHOSPHATE DEHYDROGENASE"/>
    <property type="match status" value="1"/>
</dbReference>
<keyword evidence="4 10" id="KW-0460">Magnesium</keyword>
<evidence type="ECO:0000256" key="4">
    <source>
        <dbReference type="ARBA" id="ARBA00022842"/>
    </source>
</evidence>
<feature type="binding site" evidence="10">
    <location>
        <position position="247"/>
    </location>
    <ligand>
        <name>a divalent metal cation</name>
        <dbReference type="ChEBI" id="CHEBI:60240"/>
        <note>ligand shared between dimeric partners</note>
    </ligand>
</feature>
<feature type="binding site" evidence="10">
    <location>
        <position position="162"/>
    </location>
    <ligand>
        <name>substrate</name>
    </ligand>
</feature>
<keyword evidence="2 10" id="KW-0479">Metal-binding</keyword>
<comment type="subunit">
    <text evidence="10">Homodimer.</text>
</comment>
<gene>
    <name evidence="10 12" type="primary">pdxA</name>
    <name evidence="12" type="ORF">GTP81_30580</name>
</gene>
<reference evidence="12 13" key="1">
    <citation type="submission" date="2019-12" db="EMBL/GenBank/DDBJ databases">
        <title>Novel species isolated from a subtropical stream in China.</title>
        <authorList>
            <person name="Lu H."/>
        </authorList>
    </citation>
    <scope>NUCLEOTIDE SEQUENCE [LARGE SCALE GENOMIC DNA]</scope>
    <source>
        <strain evidence="12 13">FT107W</strain>
    </source>
</reference>
<dbReference type="HAMAP" id="MF_00536">
    <property type="entry name" value="PdxA"/>
    <property type="match status" value="1"/>
</dbReference>
<keyword evidence="6 10" id="KW-0560">Oxidoreductase</keyword>
<comment type="function">
    <text evidence="10">Catalyzes the NAD(P)-dependent oxidation of 4-(phosphooxy)-L-threonine (HTP) into 2-amino-3-oxo-4-(phosphooxy)butyric acid which spontaneously decarboxylates to form 3-amino-2-oxopropyl phosphate (AHAP).</text>
</comment>
<proteinExistence type="inferred from homology"/>
<sequence>MSATQHTGRSALRPATARRARGARPAIAVTVGEPAGIGPELAIRAAWARRAEVNCVLLGDAAFLAMTASYIDPAIKLSALSLQAVRHGGLPHFGPERVTVIDVPLAAHVVPGKLDKENGRSVLATLDAAIEGVGAGWFEAVVTAPLQKSTINDAGVPFSGHTEYFAERTGTPQVVMMLAGQPAAPSGAPTPPPLRVALATTHLPLKDVAAALSRDGLARVLDIIDHDLRGKFGIAAPRILVCGLNPHAGEGGYLGREEIDIIAPAIAAAQARGIDARGPYPADTLFQPKYLQDADCVLAMYHDQGLPVLKYATFGHGVNITLGLPLIRTSVDHGTALDLAAQGLGLADGGSMDAALDTAVAMANASLHLNQEQT</sequence>
<keyword evidence="1 10" id="KW-0963">Cytoplasm</keyword>
<dbReference type="UniPathway" id="UPA00244">
    <property type="reaction ID" value="UER00312"/>
</dbReference>
<feature type="region of interest" description="Disordered" evidence="11">
    <location>
        <begin position="1"/>
        <end position="23"/>
    </location>
</feature>
<organism evidence="12 13">
    <name type="scientific">Duganella vulcania</name>
    <dbReference type="NCBI Taxonomy" id="2692166"/>
    <lineage>
        <taxon>Bacteria</taxon>
        <taxon>Pseudomonadati</taxon>
        <taxon>Pseudomonadota</taxon>
        <taxon>Betaproteobacteria</taxon>
        <taxon>Burkholderiales</taxon>
        <taxon>Oxalobacteraceae</taxon>
        <taxon>Telluria group</taxon>
        <taxon>Duganella</taxon>
    </lineage>
</organism>
<dbReference type="GO" id="GO:0005737">
    <property type="term" value="C:cytoplasm"/>
    <property type="evidence" value="ECO:0007669"/>
    <property type="project" value="UniProtKB-SubCell"/>
</dbReference>
<dbReference type="PANTHER" id="PTHR30004">
    <property type="entry name" value="4-HYDROXYTHREONINE-4-PHOSPHATE DEHYDROGENASE"/>
    <property type="match status" value="1"/>
</dbReference>
<keyword evidence="3 10" id="KW-0862">Zinc</keyword>
<comment type="miscellaneous">
    <text evidence="10">The active site is located at the dimer interface.</text>
</comment>
<evidence type="ECO:0000256" key="3">
    <source>
        <dbReference type="ARBA" id="ARBA00022833"/>
    </source>
</evidence>
<name>A0A845HQU1_9BURK</name>
<keyword evidence="13" id="KW-1185">Reference proteome</keyword>
<dbReference type="Proteomes" id="UP000484875">
    <property type="component" value="Unassembled WGS sequence"/>
</dbReference>
<feature type="binding site" evidence="10">
    <location>
        <position position="202"/>
    </location>
    <ligand>
        <name>a divalent metal cation</name>
        <dbReference type="ChEBI" id="CHEBI:60240"/>
        <note>ligand shared between dimeric partners</note>
    </ligand>
</feature>
<feature type="binding site" evidence="10">
    <location>
        <position position="328"/>
    </location>
    <ligand>
        <name>substrate</name>
    </ligand>
</feature>
<evidence type="ECO:0000256" key="8">
    <source>
        <dbReference type="ARBA" id="ARBA00023096"/>
    </source>
</evidence>
<comment type="pathway">
    <text evidence="10">Cofactor biosynthesis; pyridoxine 5'-phosphate biosynthesis; pyridoxine 5'-phosphate from D-erythrose 4-phosphate: step 4/5.</text>
</comment>
<evidence type="ECO:0000256" key="1">
    <source>
        <dbReference type="ARBA" id="ARBA00022490"/>
    </source>
</evidence>
<dbReference type="GO" id="GO:0008270">
    <property type="term" value="F:zinc ion binding"/>
    <property type="evidence" value="ECO:0007669"/>
    <property type="project" value="UniProtKB-UniRule"/>
</dbReference>
<dbReference type="NCBIfam" id="NF002520">
    <property type="entry name" value="PRK01909.1"/>
    <property type="match status" value="1"/>
</dbReference>
<dbReference type="EC" id="1.1.1.262" evidence="10"/>
<comment type="similarity">
    <text evidence="10">Belongs to the PdxA family.</text>
</comment>
<dbReference type="InterPro" id="IPR005255">
    <property type="entry name" value="PdxA_fam"/>
</dbReference>
<dbReference type="GO" id="GO:0050897">
    <property type="term" value="F:cobalt ion binding"/>
    <property type="evidence" value="ECO:0007669"/>
    <property type="project" value="UniProtKB-UniRule"/>
</dbReference>
<dbReference type="GO" id="GO:0008615">
    <property type="term" value="P:pyridoxine biosynthetic process"/>
    <property type="evidence" value="ECO:0007669"/>
    <property type="project" value="UniProtKB-UniRule"/>
</dbReference>
<keyword evidence="7 10" id="KW-0520">NAD</keyword>
<dbReference type="Pfam" id="PF04166">
    <property type="entry name" value="PdxA"/>
    <property type="match status" value="1"/>
</dbReference>
<dbReference type="AlphaFoldDB" id="A0A845HQU1"/>
<dbReference type="EMBL" id="WWCV01000127">
    <property type="protein sequence ID" value="MYN21090.1"/>
    <property type="molecule type" value="Genomic_DNA"/>
</dbReference>
<evidence type="ECO:0000256" key="5">
    <source>
        <dbReference type="ARBA" id="ARBA00022857"/>
    </source>
</evidence>
<keyword evidence="8 10" id="KW-0664">Pyridoxine biosynthesis</keyword>
<feature type="binding site" evidence="10">
    <location>
        <position position="161"/>
    </location>
    <ligand>
        <name>substrate</name>
    </ligand>
</feature>
<dbReference type="NCBIfam" id="TIGR00557">
    <property type="entry name" value="pdxA"/>
    <property type="match status" value="1"/>
</dbReference>
<dbReference type="Gene3D" id="3.40.718.10">
    <property type="entry name" value="Isopropylmalate Dehydrogenase"/>
    <property type="match status" value="1"/>
</dbReference>
<comment type="catalytic activity">
    <reaction evidence="10">
        <text>4-(phosphooxy)-L-threonine + NAD(+) = 3-amino-2-oxopropyl phosphate + CO2 + NADH</text>
        <dbReference type="Rhea" id="RHEA:32275"/>
        <dbReference type="ChEBI" id="CHEBI:16526"/>
        <dbReference type="ChEBI" id="CHEBI:57279"/>
        <dbReference type="ChEBI" id="CHEBI:57540"/>
        <dbReference type="ChEBI" id="CHEBI:57945"/>
        <dbReference type="ChEBI" id="CHEBI:58452"/>
        <dbReference type="EC" id="1.1.1.262"/>
    </reaction>
</comment>
<feature type="binding site" evidence="10">
    <location>
        <position position="310"/>
    </location>
    <ligand>
        <name>substrate</name>
    </ligand>
</feature>
<evidence type="ECO:0000313" key="13">
    <source>
        <dbReference type="Proteomes" id="UP000484875"/>
    </source>
</evidence>
<evidence type="ECO:0000256" key="2">
    <source>
        <dbReference type="ARBA" id="ARBA00022723"/>
    </source>
</evidence>
<keyword evidence="9 10" id="KW-0170">Cobalt</keyword>
<protein>
    <recommendedName>
        <fullName evidence="10">4-hydroxythreonine-4-phosphate dehydrogenase</fullName>
        <ecNumber evidence="10">1.1.1.262</ecNumber>
    </recommendedName>
    <alternativeName>
        <fullName evidence="10">4-(phosphohydroxy)-L-threonine dehydrogenase</fullName>
    </alternativeName>
</protein>
<comment type="caution">
    <text evidence="12">The sequence shown here is derived from an EMBL/GenBank/DDBJ whole genome shotgun (WGS) entry which is preliminary data.</text>
</comment>
<dbReference type="GO" id="GO:0000287">
    <property type="term" value="F:magnesium ion binding"/>
    <property type="evidence" value="ECO:0007669"/>
    <property type="project" value="UniProtKB-UniRule"/>
</dbReference>
<keyword evidence="5 10" id="KW-0521">NADP</keyword>
<dbReference type="GO" id="GO:0050570">
    <property type="term" value="F:4-hydroxythreonine-4-phosphate dehydrogenase activity"/>
    <property type="evidence" value="ECO:0007669"/>
    <property type="project" value="UniProtKB-UniRule"/>
</dbReference>
<evidence type="ECO:0000256" key="7">
    <source>
        <dbReference type="ARBA" id="ARBA00023027"/>
    </source>
</evidence>
<comment type="cofactor">
    <cofactor evidence="10">
        <name>Zn(2+)</name>
        <dbReference type="ChEBI" id="CHEBI:29105"/>
    </cofactor>
    <cofactor evidence="10">
        <name>Mg(2+)</name>
        <dbReference type="ChEBI" id="CHEBI:18420"/>
    </cofactor>
    <cofactor evidence="10">
        <name>Co(2+)</name>
        <dbReference type="ChEBI" id="CHEBI:48828"/>
    </cofactor>
    <text evidence="10">Binds 1 divalent metal cation per subunit. Can use ions such as Zn(2+), Mg(2+) or Co(2+).</text>
</comment>
<evidence type="ECO:0000313" key="12">
    <source>
        <dbReference type="EMBL" id="MYN21090.1"/>
    </source>
</evidence>
<dbReference type="GO" id="GO:0051287">
    <property type="term" value="F:NAD binding"/>
    <property type="evidence" value="ECO:0007669"/>
    <property type="project" value="InterPro"/>
</dbReference>